<accession>A0A8J4E635</accession>
<reference evidence="4" key="1">
    <citation type="submission" date="2021-01" db="EMBL/GenBank/DDBJ databases">
        <title>Whole genome shotgun sequence of Virgisporangium aurantiacum NBRC 16421.</title>
        <authorList>
            <person name="Komaki H."/>
            <person name="Tamura T."/>
        </authorList>
    </citation>
    <scope>NUCLEOTIDE SEQUENCE</scope>
    <source>
        <strain evidence="4">NBRC 16421</strain>
    </source>
</reference>
<dbReference type="InterPro" id="IPR029058">
    <property type="entry name" value="AB_hydrolase_fold"/>
</dbReference>
<comment type="caution">
    <text evidence="4">The sequence shown here is derived from an EMBL/GenBank/DDBJ whole genome shotgun (WGS) entry which is preliminary data.</text>
</comment>
<evidence type="ECO:0000256" key="2">
    <source>
        <dbReference type="SAM" id="MobiDB-lite"/>
    </source>
</evidence>
<protein>
    <submittedName>
        <fullName evidence="4">Hydrolase</fullName>
    </submittedName>
</protein>
<evidence type="ECO:0000313" key="5">
    <source>
        <dbReference type="Proteomes" id="UP000612585"/>
    </source>
</evidence>
<dbReference type="AlphaFoldDB" id="A0A8J4E635"/>
<evidence type="ECO:0000256" key="3">
    <source>
        <dbReference type="SAM" id="SignalP"/>
    </source>
</evidence>
<dbReference type="SUPFAM" id="SSF53474">
    <property type="entry name" value="alpha/beta-Hydrolases"/>
    <property type="match status" value="1"/>
</dbReference>
<dbReference type="InterPro" id="IPR025890">
    <property type="entry name" value="Abhydrolase_bac"/>
</dbReference>
<proteinExistence type="inferred from homology"/>
<evidence type="ECO:0000313" key="4">
    <source>
        <dbReference type="EMBL" id="GIJ62799.1"/>
    </source>
</evidence>
<dbReference type="PANTHER" id="PTHR22946:SF8">
    <property type="entry name" value="ACETYL XYLAN ESTERASE DOMAIN-CONTAINING PROTEIN"/>
    <property type="match status" value="1"/>
</dbReference>
<sequence>MKRRTLASIPALAALAPAVAGRTSAVPREPRPPVDPPIESPSVLEGNLPAFYERVKAGLRYPLAWGNAPVRDFRAWRRLARARVEELLCQPPDTMPLRPEIVDEVPAEGYVQRRLLFNVTENSRVRATMLVPDGAGPFPGVLLLHDHGSKFDIGKEKLIRPWYDETRLASAQAWSTRYFSDRFVGNELAARGYAVLAVDALGWGDRAGISYETQQALAANFFNLGSSLAGLVAHEDVRAAALLARLPEVDRHRVAAVGFSMGAYRAWQVAALSDDIAAAASACWMTTLKDMMVPGNNTLRGQSAYYLLHPGLYRYLDIPDVASIAAPKPALFFDGELDPLFTPAGVTGAFARMRTVWESQRAGDRLTTKVWPGLGHVFVREMQDEVFTWLDTVLTRR</sequence>
<dbReference type="GO" id="GO:0016787">
    <property type="term" value="F:hydrolase activity"/>
    <property type="evidence" value="ECO:0007669"/>
    <property type="project" value="UniProtKB-KW"/>
</dbReference>
<feature type="region of interest" description="Disordered" evidence="2">
    <location>
        <begin position="22"/>
        <end position="41"/>
    </location>
</feature>
<evidence type="ECO:0000256" key="1">
    <source>
        <dbReference type="ARBA" id="ARBA00008645"/>
    </source>
</evidence>
<keyword evidence="5" id="KW-1185">Reference proteome</keyword>
<gene>
    <name evidence="4" type="ORF">Vau01_103150</name>
</gene>
<feature type="chain" id="PRO_5039481060" evidence="3">
    <location>
        <begin position="21"/>
        <end position="397"/>
    </location>
</feature>
<dbReference type="PANTHER" id="PTHR22946">
    <property type="entry name" value="DIENELACTONE HYDROLASE DOMAIN-CONTAINING PROTEIN-RELATED"/>
    <property type="match status" value="1"/>
</dbReference>
<dbReference type="RefSeq" id="WP_204008682.1">
    <property type="nucleotide sequence ID" value="NZ_BOPG01000083.1"/>
</dbReference>
<name>A0A8J4E635_9ACTN</name>
<organism evidence="4 5">
    <name type="scientific">Virgisporangium aurantiacum</name>
    <dbReference type="NCBI Taxonomy" id="175570"/>
    <lineage>
        <taxon>Bacteria</taxon>
        <taxon>Bacillati</taxon>
        <taxon>Actinomycetota</taxon>
        <taxon>Actinomycetes</taxon>
        <taxon>Micromonosporales</taxon>
        <taxon>Micromonosporaceae</taxon>
        <taxon>Virgisporangium</taxon>
    </lineage>
</organism>
<keyword evidence="4" id="KW-0378">Hydrolase</keyword>
<dbReference type="InterPro" id="IPR050261">
    <property type="entry name" value="FrsA_esterase"/>
</dbReference>
<dbReference type="Proteomes" id="UP000612585">
    <property type="component" value="Unassembled WGS sequence"/>
</dbReference>
<dbReference type="EMBL" id="BOPG01000083">
    <property type="protein sequence ID" value="GIJ62799.1"/>
    <property type="molecule type" value="Genomic_DNA"/>
</dbReference>
<keyword evidence="3" id="KW-0732">Signal</keyword>
<comment type="similarity">
    <text evidence="1">Belongs to the AB hydrolase superfamily.</text>
</comment>
<dbReference type="Gene3D" id="3.40.50.1820">
    <property type="entry name" value="alpha/beta hydrolase"/>
    <property type="match status" value="1"/>
</dbReference>
<dbReference type="Pfam" id="PF12715">
    <property type="entry name" value="Abhydrolase_7"/>
    <property type="match status" value="1"/>
</dbReference>
<feature type="signal peptide" evidence="3">
    <location>
        <begin position="1"/>
        <end position="20"/>
    </location>
</feature>